<keyword evidence="5" id="KW-1185">Reference proteome</keyword>
<feature type="compositionally biased region" description="Polar residues" evidence="2">
    <location>
        <begin position="467"/>
        <end position="488"/>
    </location>
</feature>
<dbReference type="InterPro" id="IPR058925">
    <property type="entry name" value="zf-C2H2_AcuF"/>
</dbReference>
<dbReference type="InterPro" id="IPR054464">
    <property type="entry name" value="ULD_fung"/>
</dbReference>
<keyword evidence="1" id="KW-0175">Coiled coil</keyword>
<sequence length="857" mass="97691">MPSISELVSAALATFESLRHIAESHVPDGATSVRSSLTRFKLWAGSVGAHRPYGHRSLEYRLSGTSLIRGHVVTLLEDMCRHLQEAEIALLGDDQEPEDKPQQDDGPLSDYFADDEPGVDDFQQVLLQVKNDVNCLMRLAITIRNPAPHEQFKMRMPALVSSFDASHTEHVLHKFPRLQPEVTERLGKALTYRRLFLQYREDHHERLKKGIEVEREDEKEGSRGGVTTEASWMPKDNPEDDEPRPRVWRDDISEQTGTSYAPSCVDDSELRIPRVPPEYVDGPFLCPYCFLPVSIENRYQWKQHVFSDLRPYNCLEPGCAQAETGFVRRKDWFSHVVREHWRTWTCTLGCADRFTTSSLFSEHMSQKHGSATTSLEMDAGSRDDLTKANGKCPLCWEYEIVSSHQYRSHVGHHLEQLALFVLPGAEEIEEQIDEEESGVSQSESQETEDEDQPAEDYEQEQGIPLSGSPTPNVTNDANNMLDAHQSNENSERSSDVRNFKVPQGSNDEFTSTFAEHAMSPSMDEGNSTRPWEHPPKPPAEQDMKSEEEAAKLKYENEARLKLEKKRLDAAGAEIREEAAKREREELLRKVAEEASKKEREELLKKIEEVEAKFRYEHEARLKLEERLNAEEARKKEEASKKEGAERLKKIEETKVAEEVKKASGDDNLKEPIKFKDAVGRKFNFPWHLCATWTSMEDLIKQAFLHVEGIGPHVQEGHYDLIGPDGEIILPVVWEKVIQPGWQINMVMWPMDKHLLEGRPLAGAKRAPRARPSRVETFDGYGSRQQIRRSKGRGNQLTIPAAKPPKKSAEHNVPPHTDQAELKKVSGEETRIKAGEESRGVFATHSKAKEEEDVWETE</sequence>
<feature type="compositionally biased region" description="Basic and acidic residues" evidence="2">
    <location>
        <begin position="210"/>
        <end position="222"/>
    </location>
</feature>
<feature type="region of interest" description="Disordered" evidence="2">
    <location>
        <begin position="210"/>
        <end position="252"/>
    </location>
</feature>
<gene>
    <name evidence="4" type="ORF">FJTKL_06108</name>
</gene>
<feature type="region of interest" description="Disordered" evidence="2">
    <location>
        <begin position="786"/>
        <end position="857"/>
    </location>
</feature>
<dbReference type="PROSITE" id="PS00028">
    <property type="entry name" value="ZINC_FINGER_C2H2_1"/>
    <property type="match status" value="1"/>
</dbReference>
<feature type="coiled-coil region" evidence="1">
    <location>
        <begin position="562"/>
        <end position="647"/>
    </location>
</feature>
<feature type="compositionally biased region" description="Basic and acidic residues" evidence="2">
    <location>
        <begin position="530"/>
        <end position="548"/>
    </location>
</feature>
<comment type="caution">
    <text evidence="4">The sequence shown here is derived from an EMBL/GenBank/DDBJ whole genome shotgun (WGS) entry which is preliminary data.</text>
</comment>
<feature type="compositionally biased region" description="Basic and acidic residues" evidence="2">
    <location>
        <begin position="489"/>
        <end position="498"/>
    </location>
</feature>
<dbReference type="EMBL" id="JBAWTH010000021">
    <property type="protein sequence ID" value="KAL2287104.1"/>
    <property type="molecule type" value="Genomic_DNA"/>
</dbReference>
<feature type="compositionally biased region" description="Basic and acidic residues" evidence="2">
    <location>
        <begin position="243"/>
        <end position="252"/>
    </location>
</feature>
<evidence type="ECO:0000256" key="1">
    <source>
        <dbReference type="SAM" id="Coils"/>
    </source>
</evidence>
<feature type="compositionally biased region" description="Basic and acidic residues" evidence="2">
    <location>
        <begin position="817"/>
        <end position="838"/>
    </location>
</feature>
<dbReference type="SMART" id="SM00355">
    <property type="entry name" value="ZnF_C2H2"/>
    <property type="match status" value="3"/>
</dbReference>
<dbReference type="PANTHER" id="PTHR35391:SF7">
    <property type="entry name" value="C2H2-TYPE DOMAIN-CONTAINING PROTEIN"/>
    <property type="match status" value="1"/>
</dbReference>
<name>A0ABR4EXC0_9PEZI</name>
<dbReference type="Proteomes" id="UP001600888">
    <property type="component" value="Unassembled WGS sequence"/>
</dbReference>
<reference evidence="4 5" key="1">
    <citation type="submission" date="2024-03" db="EMBL/GenBank/DDBJ databases">
        <title>A high-quality draft genome sequence of Diaporthe vaccinii, a causative agent of upright dieback and viscid rot disease in cranberry plants.</title>
        <authorList>
            <person name="Sarrasin M."/>
            <person name="Lang B.F."/>
            <person name="Burger G."/>
        </authorList>
    </citation>
    <scope>NUCLEOTIDE SEQUENCE [LARGE SCALE GENOMIC DNA]</scope>
    <source>
        <strain evidence="4 5">IS7</strain>
    </source>
</reference>
<organism evidence="4 5">
    <name type="scientific">Diaporthe vaccinii</name>
    <dbReference type="NCBI Taxonomy" id="105482"/>
    <lineage>
        <taxon>Eukaryota</taxon>
        <taxon>Fungi</taxon>
        <taxon>Dikarya</taxon>
        <taxon>Ascomycota</taxon>
        <taxon>Pezizomycotina</taxon>
        <taxon>Sordariomycetes</taxon>
        <taxon>Sordariomycetidae</taxon>
        <taxon>Diaporthales</taxon>
        <taxon>Diaporthaceae</taxon>
        <taxon>Diaporthe</taxon>
        <taxon>Diaporthe eres species complex</taxon>
    </lineage>
</organism>
<feature type="region of interest" description="Disordered" evidence="2">
    <location>
        <begin position="91"/>
        <end position="111"/>
    </location>
</feature>
<dbReference type="PROSITE" id="PS00289">
    <property type="entry name" value="PTX_1"/>
    <property type="match status" value="1"/>
</dbReference>
<feature type="region of interest" description="Disordered" evidence="2">
    <location>
        <begin position="430"/>
        <end position="548"/>
    </location>
</feature>
<feature type="compositionally biased region" description="Acidic residues" evidence="2">
    <location>
        <begin position="445"/>
        <end position="459"/>
    </location>
</feature>
<accession>A0ABR4EXC0</accession>
<dbReference type="InterPro" id="IPR013087">
    <property type="entry name" value="Znf_C2H2_type"/>
</dbReference>
<dbReference type="Pfam" id="PF26082">
    <property type="entry name" value="zf-C2H2_AcuF"/>
    <property type="match status" value="1"/>
</dbReference>
<dbReference type="InterPro" id="IPR030476">
    <property type="entry name" value="Pentaxin_CS"/>
</dbReference>
<proteinExistence type="predicted"/>
<protein>
    <recommendedName>
        <fullName evidence="3">C2H2-type domain-containing protein</fullName>
    </recommendedName>
</protein>
<feature type="domain" description="C2H2-type" evidence="3">
    <location>
        <begin position="346"/>
        <end position="368"/>
    </location>
</feature>
<evidence type="ECO:0000313" key="4">
    <source>
        <dbReference type="EMBL" id="KAL2287104.1"/>
    </source>
</evidence>
<feature type="compositionally biased region" description="Polar residues" evidence="2">
    <location>
        <begin position="503"/>
        <end position="513"/>
    </location>
</feature>
<evidence type="ECO:0000256" key="2">
    <source>
        <dbReference type="SAM" id="MobiDB-lite"/>
    </source>
</evidence>
<evidence type="ECO:0000313" key="5">
    <source>
        <dbReference type="Proteomes" id="UP001600888"/>
    </source>
</evidence>
<dbReference type="PANTHER" id="PTHR35391">
    <property type="entry name" value="C2H2-TYPE DOMAIN-CONTAINING PROTEIN-RELATED"/>
    <property type="match status" value="1"/>
</dbReference>
<evidence type="ECO:0000259" key="3">
    <source>
        <dbReference type="PROSITE" id="PS00028"/>
    </source>
</evidence>
<dbReference type="Pfam" id="PF22893">
    <property type="entry name" value="ULD_2"/>
    <property type="match status" value="1"/>
</dbReference>